<protein>
    <submittedName>
        <fullName evidence="6">Gfo/Idh/MocA family oxidoreductase</fullName>
    </submittedName>
</protein>
<dbReference type="InterPro" id="IPR050984">
    <property type="entry name" value="Gfo/Idh/MocA_domain"/>
</dbReference>
<sequence>MSTFEFPAPRVPDPSDAPSLRWGIAGPGWIAERFAESLALHGSQRVTAVGSRSRARAEAFAETRGLRAHGSYGELAADPEVDVVYVATPHTAHLDVALEAIEAGKHVLVEKPLAINAREAEQIAKAAKARGVFAGEALWTVFLPSYDVARQLIRGGRLGELTAVVGDYGEYLPPSHRAHDPELAGGPLLDLGIYLLGLATDILGEPERVLGLGAPLANGVNDQLSALLGFPSGAQATLTTTMGGFTPALLTVVGTEAALTFDGPFNSPGGLTVRTSDGETHRWEGSPGSHVDGLHFQAAAVARAIAEGRIETDERPLELSLLALRVADELRRAIGIEFPGERRAPARL</sequence>
<evidence type="ECO:0000313" key="7">
    <source>
        <dbReference type="Proteomes" id="UP001202922"/>
    </source>
</evidence>
<dbReference type="PANTHER" id="PTHR22604:SF105">
    <property type="entry name" value="TRANS-1,2-DIHYDROBENZENE-1,2-DIOL DEHYDROGENASE"/>
    <property type="match status" value="1"/>
</dbReference>
<name>A0ABS9U3X7_9MICC</name>
<dbReference type="Pfam" id="PF01408">
    <property type="entry name" value="GFO_IDH_MocA"/>
    <property type="match status" value="1"/>
</dbReference>
<gene>
    <name evidence="6" type="ORF">L0M17_15655</name>
</gene>
<feature type="domain" description="GFO/IDH/MocA-like oxidoreductase" evidence="5">
    <location>
        <begin position="148"/>
        <end position="259"/>
    </location>
</feature>
<evidence type="ECO:0000259" key="4">
    <source>
        <dbReference type="Pfam" id="PF01408"/>
    </source>
</evidence>
<evidence type="ECO:0000256" key="2">
    <source>
        <dbReference type="ARBA" id="ARBA00023002"/>
    </source>
</evidence>
<accession>A0ABS9U3X7</accession>
<evidence type="ECO:0000256" key="1">
    <source>
        <dbReference type="ARBA" id="ARBA00010928"/>
    </source>
</evidence>
<dbReference type="SUPFAM" id="SSF55347">
    <property type="entry name" value="Glyceraldehyde-3-phosphate dehydrogenase-like, C-terminal domain"/>
    <property type="match status" value="1"/>
</dbReference>
<evidence type="ECO:0000259" key="5">
    <source>
        <dbReference type="Pfam" id="PF22725"/>
    </source>
</evidence>
<dbReference type="Pfam" id="PF22725">
    <property type="entry name" value="GFO_IDH_MocA_C3"/>
    <property type="match status" value="1"/>
</dbReference>
<comment type="caution">
    <text evidence="6">The sequence shown here is derived from an EMBL/GenBank/DDBJ whole genome shotgun (WGS) entry which is preliminary data.</text>
</comment>
<dbReference type="Proteomes" id="UP001202922">
    <property type="component" value="Unassembled WGS sequence"/>
</dbReference>
<dbReference type="InterPro" id="IPR000683">
    <property type="entry name" value="Gfo/Idh/MocA-like_OxRdtase_N"/>
</dbReference>
<dbReference type="InterPro" id="IPR036291">
    <property type="entry name" value="NAD(P)-bd_dom_sf"/>
</dbReference>
<evidence type="ECO:0000313" key="6">
    <source>
        <dbReference type="EMBL" id="MCH6471396.1"/>
    </source>
</evidence>
<feature type="domain" description="Gfo/Idh/MocA-like oxidoreductase N-terminal" evidence="4">
    <location>
        <begin position="20"/>
        <end position="132"/>
    </location>
</feature>
<organism evidence="6 7">
    <name type="scientific">Sinomonas terrae</name>
    <dbReference type="NCBI Taxonomy" id="2908838"/>
    <lineage>
        <taxon>Bacteria</taxon>
        <taxon>Bacillati</taxon>
        <taxon>Actinomycetota</taxon>
        <taxon>Actinomycetes</taxon>
        <taxon>Micrococcales</taxon>
        <taxon>Micrococcaceae</taxon>
        <taxon>Sinomonas</taxon>
    </lineage>
</organism>
<dbReference type="Gene3D" id="3.40.50.720">
    <property type="entry name" value="NAD(P)-binding Rossmann-like Domain"/>
    <property type="match status" value="1"/>
</dbReference>
<dbReference type="PANTHER" id="PTHR22604">
    <property type="entry name" value="OXIDOREDUCTASES"/>
    <property type="match status" value="1"/>
</dbReference>
<dbReference type="EMBL" id="JAKZBV010000001">
    <property type="protein sequence ID" value="MCH6471396.1"/>
    <property type="molecule type" value="Genomic_DNA"/>
</dbReference>
<dbReference type="RefSeq" id="WP_241055160.1">
    <property type="nucleotide sequence ID" value="NZ_JAKZBV010000001.1"/>
</dbReference>
<keyword evidence="2" id="KW-0560">Oxidoreductase</keyword>
<comment type="similarity">
    <text evidence="1">Belongs to the Gfo/Idh/MocA family.</text>
</comment>
<dbReference type="InterPro" id="IPR055170">
    <property type="entry name" value="GFO_IDH_MocA-like_dom"/>
</dbReference>
<reference evidence="6 7" key="1">
    <citation type="submission" date="2022-03" db="EMBL/GenBank/DDBJ databases">
        <title>Sinomonas sp. isolated from a soil.</title>
        <authorList>
            <person name="Han J."/>
            <person name="Kim D.-U."/>
        </authorList>
    </citation>
    <scope>NUCLEOTIDE SEQUENCE [LARGE SCALE GENOMIC DNA]</scope>
    <source>
        <strain evidence="6 7">5-5</strain>
    </source>
</reference>
<proteinExistence type="inferred from homology"/>
<evidence type="ECO:0000256" key="3">
    <source>
        <dbReference type="ARBA" id="ARBA00023027"/>
    </source>
</evidence>
<keyword evidence="3" id="KW-0520">NAD</keyword>
<dbReference type="SUPFAM" id="SSF51735">
    <property type="entry name" value="NAD(P)-binding Rossmann-fold domains"/>
    <property type="match status" value="1"/>
</dbReference>
<keyword evidence="7" id="KW-1185">Reference proteome</keyword>
<dbReference type="Gene3D" id="3.30.360.10">
    <property type="entry name" value="Dihydrodipicolinate Reductase, domain 2"/>
    <property type="match status" value="1"/>
</dbReference>